<dbReference type="Gene3D" id="3.40.50.20">
    <property type="match status" value="1"/>
</dbReference>
<dbReference type="GO" id="GO:0005524">
    <property type="term" value="F:ATP binding"/>
    <property type="evidence" value="ECO:0007669"/>
    <property type="project" value="UniProtKB-UniRule"/>
</dbReference>
<evidence type="ECO:0000256" key="3">
    <source>
        <dbReference type="ARBA" id="ARBA00022840"/>
    </source>
</evidence>
<dbReference type="PROSITE" id="PS50975">
    <property type="entry name" value="ATP_GRASP"/>
    <property type="match status" value="1"/>
</dbReference>
<dbReference type="PANTHER" id="PTHR21621:SF0">
    <property type="entry name" value="BETA-CITRYLGLUTAMATE SYNTHASE B-RELATED"/>
    <property type="match status" value="1"/>
</dbReference>
<organism evidence="6 7">
    <name type="scientific">Psychrobacillus psychrotolerans</name>
    <dbReference type="NCBI Taxonomy" id="126156"/>
    <lineage>
        <taxon>Bacteria</taxon>
        <taxon>Bacillati</taxon>
        <taxon>Bacillota</taxon>
        <taxon>Bacilli</taxon>
        <taxon>Bacillales</taxon>
        <taxon>Bacillaceae</taxon>
        <taxon>Psychrobacillus</taxon>
    </lineage>
</organism>
<dbReference type="STRING" id="126156.SAMN05421670_2261"/>
<keyword evidence="2 4" id="KW-0547">Nucleotide-binding</keyword>
<dbReference type="OrthoDB" id="9786585at2"/>
<dbReference type="EMBL" id="FOXU01000003">
    <property type="protein sequence ID" value="SFQ47865.1"/>
    <property type="molecule type" value="Genomic_DNA"/>
</dbReference>
<dbReference type="GO" id="GO:0016879">
    <property type="term" value="F:ligase activity, forming carbon-nitrogen bonds"/>
    <property type="evidence" value="ECO:0007669"/>
    <property type="project" value="TreeGrafter"/>
</dbReference>
<accession>A0A1I5YUZ1</accession>
<dbReference type="Pfam" id="PF08443">
    <property type="entry name" value="RimK"/>
    <property type="match status" value="1"/>
</dbReference>
<protein>
    <submittedName>
        <fullName evidence="6">SSU ribosomal protein S6P modification protein</fullName>
    </submittedName>
</protein>
<reference evidence="7" key="1">
    <citation type="submission" date="2016-10" db="EMBL/GenBank/DDBJ databases">
        <authorList>
            <person name="Varghese N."/>
            <person name="Submissions S."/>
        </authorList>
    </citation>
    <scope>NUCLEOTIDE SEQUENCE [LARGE SCALE GENOMIC DNA]</scope>
    <source>
        <strain evidence="7">DSM 11706</strain>
    </source>
</reference>
<keyword evidence="1" id="KW-0479">Metal-binding</keyword>
<evidence type="ECO:0000256" key="2">
    <source>
        <dbReference type="ARBA" id="ARBA00022741"/>
    </source>
</evidence>
<dbReference type="InterPro" id="IPR004666">
    <property type="entry name" value="Rp_bS6_RimK/Lys_biosynth_LsyX"/>
</dbReference>
<dbReference type="Gene3D" id="3.30.470.20">
    <property type="entry name" value="ATP-grasp fold, B domain"/>
    <property type="match status" value="1"/>
</dbReference>
<dbReference type="RefSeq" id="WP_093536991.1">
    <property type="nucleotide sequence ID" value="NZ_FOXU01000003.1"/>
</dbReference>
<dbReference type="AlphaFoldDB" id="A0A1I5YUZ1"/>
<dbReference type="PANTHER" id="PTHR21621">
    <property type="entry name" value="RIBOSOMAL PROTEIN S6 MODIFICATION PROTEIN"/>
    <property type="match status" value="1"/>
</dbReference>
<evidence type="ECO:0000313" key="6">
    <source>
        <dbReference type="EMBL" id="SFQ47865.1"/>
    </source>
</evidence>
<name>A0A1I5YUZ1_9BACI</name>
<evidence type="ECO:0000256" key="1">
    <source>
        <dbReference type="ARBA" id="ARBA00022723"/>
    </source>
</evidence>
<dbReference type="GO" id="GO:0046872">
    <property type="term" value="F:metal ion binding"/>
    <property type="evidence" value="ECO:0007669"/>
    <property type="project" value="UniProtKB-KW"/>
</dbReference>
<proteinExistence type="predicted"/>
<evidence type="ECO:0000313" key="7">
    <source>
        <dbReference type="Proteomes" id="UP000198734"/>
    </source>
</evidence>
<dbReference type="GO" id="GO:0005737">
    <property type="term" value="C:cytoplasm"/>
    <property type="evidence" value="ECO:0007669"/>
    <property type="project" value="TreeGrafter"/>
</dbReference>
<sequence length="292" mass="32484">MQTCWIVYNGSLTHDKFIDQALLLKEAADRHDIHAILVKNYEVLMNVQQRLHAKPDFVVFLDKDILLAQYLKNEGIPVFNDPNVIEICDNKARQYMMLANAGVPMPITIVAPKVYPGFSIQESGYFEQVLQVIPLPMIIKEAHGSFGMKVYLIETREQFFAKIEELAGIEYVFQQFIANSRGRDIRVNVVGGQVVACMFRESQTDFRANITNGGSASPIILTSRQMEVAIQAAEALGAEFAGVDLLFGDNEEPLVCEVNGVAHIRNIFNVTGINVGDAMIEYIQSKIGAAVV</sequence>
<keyword evidence="7" id="KW-1185">Reference proteome</keyword>
<dbReference type="SUPFAM" id="SSF56059">
    <property type="entry name" value="Glutathione synthetase ATP-binding domain-like"/>
    <property type="match status" value="1"/>
</dbReference>
<gene>
    <name evidence="6" type="ORF">SAMN05421670_2261</name>
</gene>
<evidence type="ECO:0000256" key="4">
    <source>
        <dbReference type="PROSITE-ProRule" id="PRU00409"/>
    </source>
</evidence>
<dbReference type="InterPro" id="IPR011761">
    <property type="entry name" value="ATP-grasp"/>
</dbReference>
<dbReference type="InterPro" id="IPR013651">
    <property type="entry name" value="ATP-grasp_RimK-type"/>
</dbReference>
<feature type="domain" description="ATP-grasp" evidence="5">
    <location>
        <begin position="95"/>
        <end position="284"/>
    </location>
</feature>
<evidence type="ECO:0000259" key="5">
    <source>
        <dbReference type="PROSITE" id="PS50975"/>
    </source>
</evidence>
<keyword evidence="3 4" id="KW-0067">ATP-binding</keyword>
<dbReference type="Proteomes" id="UP000198734">
    <property type="component" value="Unassembled WGS sequence"/>
</dbReference>
<dbReference type="NCBIfam" id="TIGR00768">
    <property type="entry name" value="rimK_fam"/>
    <property type="match status" value="1"/>
</dbReference>